<reference evidence="2" key="1">
    <citation type="submission" date="2022-06" db="EMBL/GenBank/DDBJ databases">
        <title>Sphingomonas sp. nov. isolated from rhizosphere soil of tomato.</title>
        <authorList>
            <person name="Dong H."/>
            <person name="Gao R."/>
        </authorList>
    </citation>
    <scope>NUCLEOTIDE SEQUENCE</scope>
    <source>
        <strain evidence="2">MMSM24</strain>
    </source>
</reference>
<dbReference type="AlphaFoldDB" id="A0AA42CTG9"/>
<dbReference type="Proteomes" id="UP001165565">
    <property type="component" value="Unassembled WGS sequence"/>
</dbReference>
<organism evidence="2 3">
    <name type="scientific">Sphingomonas lycopersici</name>
    <dbReference type="NCBI Taxonomy" id="2951807"/>
    <lineage>
        <taxon>Bacteria</taxon>
        <taxon>Pseudomonadati</taxon>
        <taxon>Pseudomonadota</taxon>
        <taxon>Alphaproteobacteria</taxon>
        <taxon>Sphingomonadales</taxon>
        <taxon>Sphingomonadaceae</taxon>
        <taxon>Sphingomonas</taxon>
    </lineage>
</organism>
<feature type="region of interest" description="Disordered" evidence="1">
    <location>
        <begin position="86"/>
        <end position="105"/>
    </location>
</feature>
<keyword evidence="3" id="KW-1185">Reference proteome</keyword>
<sequence length="105" mass="11080">MTELDRAEARAALARLHMAKTLTALQTRLDPRNVAREAVDGLADTGTRVLDAGIGAAKRHPGKIAGGVALLAAFLGRHHIAKLIGKARSAKSSGKNPLKAERKKL</sequence>
<evidence type="ECO:0000313" key="3">
    <source>
        <dbReference type="Proteomes" id="UP001165565"/>
    </source>
</evidence>
<protein>
    <submittedName>
        <fullName evidence="2">DUF3618 domain-containing protein</fullName>
    </submittedName>
</protein>
<evidence type="ECO:0000313" key="2">
    <source>
        <dbReference type="EMBL" id="MCW6534393.1"/>
    </source>
</evidence>
<comment type="caution">
    <text evidence="2">The sequence shown here is derived from an EMBL/GenBank/DDBJ whole genome shotgun (WGS) entry which is preliminary data.</text>
</comment>
<dbReference type="EMBL" id="JANFAV010000003">
    <property type="protein sequence ID" value="MCW6534393.1"/>
    <property type="molecule type" value="Genomic_DNA"/>
</dbReference>
<dbReference type="InterPro" id="IPR022062">
    <property type="entry name" value="DUF3618"/>
</dbReference>
<gene>
    <name evidence="2" type="ORF">NEE01_06290</name>
</gene>
<accession>A0AA42CTG9</accession>
<name>A0AA42CTG9_9SPHN</name>
<proteinExistence type="predicted"/>
<evidence type="ECO:0000256" key="1">
    <source>
        <dbReference type="SAM" id="MobiDB-lite"/>
    </source>
</evidence>
<dbReference type="Pfam" id="PF12277">
    <property type="entry name" value="DUF3618"/>
    <property type="match status" value="1"/>
</dbReference>